<dbReference type="Proteomes" id="UP001210678">
    <property type="component" value="Unassembled WGS sequence"/>
</dbReference>
<keyword evidence="10" id="KW-1185">Reference proteome</keyword>
<evidence type="ECO:0000256" key="5">
    <source>
        <dbReference type="SAM" id="Coils"/>
    </source>
</evidence>
<feature type="transmembrane region" description="Helical" evidence="6">
    <location>
        <begin position="270"/>
        <end position="292"/>
    </location>
</feature>
<dbReference type="Gene3D" id="1.10.287.950">
    <property type="entry name" value="Methyl-accepting chemotaxis protein"/>
    <property type="match status" value="1"/>
</dbReference>
<gene>
    <name evidence="9" type="ORF">PGX00_07675</name>
</gene>
<dbReference type="InterPro" id="IPR004089">
    <property type="entry name" value="MCPsignal_dom"/>
</dbReference>
<evidence type="ECO:0000256" key="6">
    <source>
        <dbReference type="SAM" id="Phobius"/>
    </source>
</evidence>
<dbReference type="Pfam" id="PF00672">
    <property type="entry name" value="HAMP"/>
    <property type="match status" value="1"/>
</dbReference>
<dbReference type="PROSITE" id="PS50111">
    <property type="entry name" value="CHEMOTAXIS_TRANSDUC_2"/>
    <property type="match status" value="1"/>
</dbReference>
<feature type="domain" description="HAMP" evidence="8">
    <location>
        <begin position="293"/>
        <end position="345"/>
    </location>
</feature>
<comment type="similarity">
    <text evidence="3">Belongs to the methyl-accepting chemotaxis (MCP) protein family.</text>
</comment>
<evidence type="ECO:0000256" key="4">
    <source>
        <dbReference type="PROSITE-ProRule" id="PRU00284"/>
    </source>
</evidence>
<evidence type="ECO:0000259" key="7">
    <source>
        <dbReference type="PROSITE" id="PS50111"/>
    </source>
</evidence>
<dbReference type="EMBL" id="JAQLOI010000001">
    <property type="protein sequence ID" value="MDB1123546.1"/>
    <property type="molecule type" value="Genomic_DNA"/>
</dbReference>
<name>A0ABT4YQQ6_9VIBR</name>
<evidence type="ECO:0000256" key="2">
    <source>
        <dbReference type="ARBA" id="ARBA00023224"/>
    </source>
</evidence>
<dbReference type="SMART" id="SM00283">
    <property type="entry name" value="MA"/>
    <property type="match status" value="1"/>
</dbReference>
<protein>
    <submittedName>
        <fullName evidence="9">Methyl-accepting chemotaxis protein</fullName>
    </submittedName>
</protein>
<dbReference type="InterPro" id="IPR003660">
    <property type="entry name" value="HAMP_dom"/>
</dbReference>
<dbReference type="SMART" id="SM00304">
    <property type="entry name" value="HAMP"/>
    <property type="match status" value="1"/>
</dbReference>
<dbReference type="SUPFAM" id="SSF58104">
    <property type="entry name" value="Methyl-accepting chemotaxis protein (MCP) signaling domain"/>
    <property type="match status" value="1"/>
</dbReference>
<dbReference type="RefSeq" id="WP_272134218.1">
    <property type="nucleotide sequence ID" value="NZ_JAQLOI010000001.1"/>
</dbReference>
<dbReference type="PANTHER" id="PTHR32089:SF70">
    <property type="entry name" value="ENERGY TAXIS MODULATING METHYL ACCEPTING SENSORY TRANSDUCER"/>
    <property type="match status" value="1"/>
</dbReference>
<feature type="domain" description="Methyl-accepting transducer" evidence="7">
    <location>
        <begin position="350"/>
        <end position="586"/>
    </location>
</feature>
<sequence>MDRINNESTPLVVHSNQLAISLLNINRSLTPYLFTSYIDELDQATVAIDASLNNYYRELDWFLQHRDVELHQSVEAINSSSKWIVDKLAEVMDFHAKYLDINERSFYAQSDAMMLFEQVNNKLQAQSSRSGTDKTVIEQLQSQVGLIESQSKEIFSLTDPIELKPAARSFTLREQTYNELVNHVKDNNPEIYSKLKGELNAIQMSVFSNAGAVSLYLQSMALNDKTHTLRRELETGLDNQLQAIEAMTVLATSDAKDLFDQANSALNQSYISIVTAVLVAICLASAVGWAIARSIRVPSGQINGVLDDVSNKNLTVKVSYQAHDELGQVAGKVNLMIAQLSEVINQLSLSSQNLNGASIENQATSDNLSASIEEQTAQILQVASAMEEIEHSVVEIANASNDSFSLVTNAVARSMEGQILMDENELLIGQLSEQLAKSTQSIKQLEMESSSIGSILDVISNISEQTNLLALNAAIEAARAGEYGRGFAVVADEVRVLASKTTSSTVEIKDKIDSLKRSAETTVYQIAACSDYMSEYSNHATGVNSALSEVHQFLGKIEESSHQIAAATNQHKQAATEVTTNVGHIHGLAQETTKSAHSLVLLSEKLEQMADQQAELTKAFRL</sequence>
<organism evidence="9 10">
    <name type="scientific">Vibrio algarum</name>
    <dbReference type="NCBI Taxonomy" id="3020714"/>
    <lineage>
        <taxon>Bacteria</taxon>
        <taxon>Pseudomonadati</taxon>
        <taxon>Pseudomonadota</taxon>
        <taxon>Gammaproteobacteria</taxon>
        <taxon>Vibrionales</taxon>
        <taxon>Vibrionaceae</taxon>
        <taxon>Vibrio</taxon>
    </lineage>
</organism>
<proteinExistence type="inferred from homology"/>
<dbReference type="Pfam" id="PF00015">
    <property type="entry name" value="MCPsignal"/>
    <property type="match status" value="1"/>
</dbReference>
<evidence type="ECO:0000256" key="1">
    <source>
        <dbReference type="ARBA" id="ARBA00004370"/>
    </source>
</evidence>
<evidence type="ECO:0000259" key="8">
    <source>
        <dbReference type="PROSITE" id="PS50885"/>
    </source>
</evidence>
<dbReference type="PROSITE" id="PS50885">
    <property type="entry name" value="HAMP"/>
    <property type="match status" value="1"/>
</dbReference>
<comment type="caution">
    <text evidence="9">The sequence shown here is derived from an EMBL/GenBank/DDBJ whole genome shotgun (WGS) entry which is preliminary data.</text>
</comment>
<evidence type="ECO:0000313" key="10">
    <source>
        <dbReference type="Proteomes" id="UP001210678"/>
    </source>
</evidence>
<accession>A0ABT4YQQ6</accession>
<comment type="subcellular location">
    <subcellularLocation>
        <location evidence="1">Membrane</location>
    </subcellularLocation>
</comment>
<dbReference type="PANTHER" id="PTHR32089">
    <property type="entry name" value="METHYL-ACCEPTING CHEMOTAXIS PROTEIN MCPB"/>
    <property type="match status" value="1"/>
</dbReference>
<keyword evidence="2 4" id="KW-0807">Transducer</keyword>
<evidence type="ECO:0000256" key="3">
    <source>
        <dbReference type="ARBA" id="ARBA00029447"/>
    </source>
</evidence>
<keyword evidence="6" id="KW-0472">Membrane</keyword>
<reference evidence="9 10" key="1">
    <citation type="submission" date="2023-01" db="EMBL/GenBank/DDBJ databases">
        <title>Vibrio sp. KJ40-1 sp.nov, isolated from marine algae.</title>
        <authorList>
            <person name="Butt M."/>
            <person name="Kim J.M.J."/>
            <person name="Jeon C.O.C."/>
        </authorList>
    </citation>
    <scope>NUCLEOTIDE SEQUENCE [LARGE SCALE GENOMIC DNA]</scope>
    <source>
        <strain evidence="9 10">KJ40-1</strain>
    </source>
</reference>
<keyword evidence="6" id="KW-1133">Transmembrane helix</keyword>
<keyword evidence="5" id="KW-0175">Coiled coil</keyword>
<feature type="coiled-coil region" evidence="5">
    <location>
        <begin position="557"/>
        <end position="619"/>
    </location>
</feature>
<dbReference type="CDD" id="cd06225">
    <property type="entry name" value="HAMP"/>
    <property type="match status" value="1"/>
</dbReference>
<keyword evidence="6" id="KW-0812">Transmembrane</keyword>
<evidence type="ECO:0000313" key="9">
    <source>
        <dbReference type="EMBL" id="MDB1123546.1"/>
    </source>
</evidence>